<feature type="compositionally biased region" description="Basic and acidic residues" evidence="4">
    <location>
        <begin position="139"/>
        <end position="149"/>
    </location>
</feature>
<dbReference type="Pfam" id="PF12012">
    <property type="entry name" value="DUF3504"/>
    <property type="match status" value="1"/>
</dbReference>
<evidence type="ECO:0000256" key="3">
    <source>
        <dbReference type="ARBA" id="ARBA00022843"/>
    </source>
</evidence>
<feature type="compositionally biased region" description="Polar residues" evidence="4">
    <location>
        <begin position="381"/>
        <end position="392"/>
    </location>
</feature>
<evidence type="ECO:0000256" key="2">
    <source>
        <dbReference type="ARBA" id="ARBA00022553"/>
    </source>
</evidence>
<organism evidence="6 7">
    <name type="scientific">Hirundo rustica rustica</name>
    <dbReference type="NCBI Taxonomy" id="333673"/>
    <lineage>
        <taxon>Eukaryota</taxon>
        <taxon>Metazoa</taxon>
        <taxon>Chordata</taxon>
        <taxon>Craniata</taxon>
        <taxon>Vertebrata</taxon>
        <taxon>Euteleostomi</taxon>
        <taxon>Archelosauria</taxon>
        <taxon>Archosauria</taxon>
        <taxon>Dinosauria</taxon>
        <taxon>Saurischia</taxon>
        <taxon>Theropoda</taxon>
        <taxon>Coelurosauria</taxon>
        <taxon>Aves</taxon>
        <taxon>Neognathae</taxon>
        <taxon>Neoaves</taxon>
        <taxon>Telluraves</taxon>
        <taxon>Australaves</taxon>
        <taxon>Passeriformes</taxon>
        <taxon>Sylvioidea</taxon>
        <taxon>Hirundinidae</taxon>
        <taxon>Hirundo</taxon>
    </lineage>
</organism>
<dbReference type="PANTHER" id="PTHR46963:SF3">
    <property type="entry name" value="DUF3504 DOMAIN-CONTAINING PROTEIN"/>
    <property type="match status" value="1"/>
</dbReference>
<evidence type="ECO:0000256" key="1">
    <source>
        <dbReference type="ARBA" id="ARBA00022499"/>
    </source>
</evidence>
<keyword evidence="2" id="KW-0597">Phosphoprotein</keyword>
<comment type="caution">
    <text evidence="6">The sequence shown here is derived from an EMBL/GenBank/DDBJ whole genome shotgun (WGS) entry which is preliminary data.</text>
</comment>
<accession>A0A3M0JJR8</accession>
<feature type="domain" description="ZMYM2-like/QRICH1 C-terminal" evidence="5">
    <location>
        <begin position="530"/>
        <end position="672"/>
    </location>
</feature>
<feature type="region of interest" description="Disordered" evidence="4">
    <location>
        <begin position="350"/>
        <end position="408"/>
    </location>
</feature>
<gene>
    <name evidence="6" type="ORF">DUI87_22622</name>
</gene>
<protein>
    <recommendedName>
        <fullName evidence="5">ZMYM2-like/QRICH1 C-terminal domain-containing protein</fullName>
    </recommendedName>
</protein>
<feature type="compositionally biased region" description="Low complexity" evidence="4">
    <location>
        <begin position="299"/>
        <end position="308"/>
    </location>
</feature>
<evidence type="ECO:0000313" key="7">
    <source>
        <dbReference type="Proteomes" id="UP000269221"/>
    </source>
</evidence>
<evidence type="ECO:0000313" key="6">
    <source>
        <dbReference type="EMBL" id="RMC00935.1"/>
    </source>
</evidence>
<name>A0A3M0JJR8_HIRRU</name>
<proteinExistence type="predicted"/>
<evidence type="ECO:0000256" key="4">
    <source>
        <dbReference type="SAM" id="MobiDB-lite"/>
    </source>
</evidence>
<dbReference type="Proteomes" id="UP000269221">
    <property type="component" value="Unassembled WGS sequence"/>
</dbReference>
<feature type="region of interest" description="Disordered" evidence="4">
    <location>
        <begin position="1"/>
        <end position="25"/>
    </location>
</feature>
<feature type="region of interest" description="Disordered" evidence="4">
    <location>
        <begin position="120"/>
        <end position="168"/>
    </location>
</feature>
<dbReference type="InterPro" id="IPR021893">
    <property type="entry name" value="ZMYM2-like_C"/>
</dbReference>
<keyword evidence="7" id="KW-1185">Reference proteome</keyword>
<dbReference type="OrthoDB" id="5957988at2759"/>
<feature type="region of interest" description="Disordered" evidence="4">
    <location>
        <begin position="295"/>
        <end position="328"/>
    </location>
</feature>
<dbReference type="AlphaFoldDB" id="A0A3M0JJR8"/>
<reference evidence="6 7" key="1">
    <citation type="submission" date="2018-07" db="EMBL/GenBank/DDBJ databases">
        <title>A high quality draft genome assembly of the barn swallow (H. rustica rustica).</title>
        <authorList>
            <person name="Formenti G."/>
            <person name="Chiara M."/>
            <person name="Poveda L."/>
            <person name="Francoijs K.-J."/>
            <person name="Bonisoli-Alquati A."/>
            <person name="Canova L."/>
            <person name="Gianfranceschi L."/>
            <person name="Horner D.S."/>
            <person name="Saino N."/>
        </authorList>
    </citation>
    <scope>NUCLEOTIDE SEQUENCE [LARGE SCALE GENOMIC DNA]</scope>
    <source>
        <strain evidence="6">Chelidonia</strain>
        <tissue evidence="6">Blood</tissue>
    </source>
</reference>
<keyword evidence="1" id="KW-1017">Isopeptide bond</keyword>
<dbReference type="InterPro" id="IPR042838">
    <property type="entry name" value="KIAA1958"/>
</dbReference>
<dbReference type="EMBL" id="QRBI01000142">
    <property type="protein sequence ID" value="RMC00935.1"/>
    <property type="molecule type" value="Genomic_DNA"/>
</dbReference>
<sequence>MLGAGRGSRAPPPSQSESARDEVHSGASSLQVDLSKLVNWAHAHGTICNQIPALEFIQDMEFLSNNNAVLWMCRFGHAYHWPCGSLNDRGEEEIEAVRRSKRLLSPESLAMESGFEEKRLKLAPSEMGQADSGSTGSSDRSRRVTEQKVDSAYTRNNKPEGCQNTRKPITSFSAAEQHFSMSGSRIQTGEQDMKSESDQDLLIISEQCEADEDNQGDRISQDNVSEPSTEELEVLPCQNMALDQPTASERASVAPTARPPLSRAYILQTPVSDLEDPSRSILRLGPFTAAVPMAETSRARSPPGSAASKVHSKPLPVPSTEARAQHESQPSVAFFELQATADVQQHLQLSPPECGTLGTGSSGDGAENVGEDSSSSGSGQIPCSSALQSPESHSPAAPNGDMKKTEKRKSYTIGDIKVFKEWLRLHHPSETRKIHALPPADLDHYLVSFFISAKRRNGVDFSANSLRFFQRNINLYLKDHNYQYNTLRGPEFSVSQEAYRLKYWYLYHQKEEMKEKGWSLVENLTDEDVEKLLKKGVLSKTHPQGLLHLMLTNLIRGFGVHTHHQAHELYWGQVVLKKTKGGVEYLEWKDDLSPGGNEGELRPQLFAKPEDPESCPVADYKQYARKRPPDMLNDNHPLYLSPKSLCSVWDKVWYSRKALTKAKIDKIMKVIIQDIIRAIRNTST</sequence>
<dbReference type="PANTHER" id="PTHR46963">
    <property type="entry name" value="SIMILAR TO RIKEN CDNA E130308A19"/>
    <property type="match status" value="1"/>
</dbReference>
<evidence type="ECO:0000259" key="5">
    <source>
        <dbReference type="Pfam" id="PF12012"/>
    </source>
</evidence>
<keyword evidence="3" id="KW-0832">Ubl conjugation</keyword>